<evidence type="ECO:0000256" key="2">
    <source>
        <dbReference type="ARBA" id="ARBA00022448"/>
    </source>
</evidence>
<dbReference type="EMBL" id="BMJO01000005">
    <property type="protein sequence ID" value="GGE62417.1"/>
    <property type="molecule type" value="Genomic_DNA"/>
</dbReference>
<evidence type="ECO:0000256" key="4">
    <source>
        <dbReference type="ARBA" id="ARBA00022547"/>
    </source>
</evidence>
<sequence>MVIFPVLTKKLSKKIYKMELVTPSIGLVFWTALAFICLLILLRKLAWKPILGAIHDREQSIDEALNKAELAKQEMTRLTAQNQDLMQQARAERDEILKEAKTLKDGILNEAKKQAQVEGAKLIEKAKIEIENQKKVALAEVKGQVSTLSLEIAERILRNQLDDKAKQEALVANLLKDVELN</sequence>
<dbReference type="InterPro" id="IPR050059">
    <property type="entry name" value="ATP_synthase_B_chain"/>
</dbReference>
<accession>A0ABQ1SUL4</accession>
<feature type="transmembrane region" description="Helical" evidence="15">
    <location>
        <begin position="20"/>
        <end position="42"/>
    </location>
</feature>
<gene>
    <name evidence="15 18" type="primary">atpF</name>
    <name evidence="18" type="ORF">GCM10011413_30990</name>
</gene>
<keyword evidence="8 15" id="KW-0406">Ion transport</keyword>
<keyword evidence="5 15" id="KW-0812">Transmembrane</keyword>
<evidence type="ECO:0000256" key="5">
    <source>
        <dbReference type="ARBA" id="ARBA00022692"/>
    </source>
</evidence>
<proteinExistence type="inferred from homology"/>
<evidence type="ECO:0000256" key="14">
    <source>
        <dbReference type="ARBA" id="ARBA00037847"/>
    </source>
</evidence>
<name>A0ABQ1SUL4_9SPHI</name>
<evidence type="ECO:0000313" key="18">
    <source>
        <dbReference type="EMBL" id="GGE62417.1"/>
    </source>
</evidence>
<evidence type="ECO:0000256" key="11">
    <source>
        <dbReference type="ARBA" id="ARBA00025198"/>
    </source>
</evidence>
<keyword evidence="17" id="KW-0175">Coiled coil</keyword>
<keyword evidence="10 15" id="KW-0066">ATP synthesis</keyword>
<evidence type="ECO:0000256" key="9">
    <source>
        <dbReference type="ARBA" id="ARBA00023136"/>
    </source>
</evidence>
<evidence type="ECO:0000256" key="13">
    <source>
        <dbReference type="ARBA" id="ARBA00026054"/>
    </source>
</evidence>
<comment type="subunit">
    <text evidence="15">F-type ATPases have 2 components, F(1) - the catalytic core - and F(0) - the membrane proton channel. F(1) has five subunits: alpha(3), beta(3), gamma(1), delta(1), epsilon(1). F(0) has three main subunits: a(1), b(2) and c(10-14). The alpha and beta chains form an alternating ring which encloses part of the gamma chain. F(1) is attached to F(0) by a central stalk formed by the gamma and epsilon chains, while a peripheral stalk is formed by the delta and b chains.</text>
</comment>
<evidence type="ECO:0000256" key="15">
    <source>
        <dbReference type="HAMAP-Rule" id="MF_01398"/>
    </source>
</evidence>
<protein>
    <recommendedName>
        <fullName evidence="15">ATP synthase subunit b</fullName>
    </recommendedName>
    <alternativeName>
        <fullName evidence="15">ATP synthase F(0) sector subunit b</fullName>
    </alternativeName>
    <alternativeName>
        <fullName evidence="15">ATPase subunit I</fullName>
    </alternativeName>
    <alternativeName>
        <fullName evidence="15">F-type ATPase subunit b</fullName>
        <shortName evidence="15">F-ATPase subunit b</shortName>
    </alternativeName>
</protein>
<comment type="subunit">
    <text evidence="13">F-type ATPases have 2 components, F(1) - the catalytic core - and F(0) - the membrane proton channel. F(1) has five subunits: alpha(3), beta(3), gamma(1), delta(1), epsilon(1). F(0) has four main subunits: a(1), b(2) and c(10-14). The alpha and beta chains form an alternating ring which encloses part of the gamma chain. F(1) is attached to F(0) by a central stalk formed by the gamma and epsilon chains, while a peripheral stalk is formed by the delta and b chains.</text>
</comment>
<dbReference type="PANTHER" id="PTHR33445:SF1">
    <property type="entry name" value="ATP SYNTHASE SUBUNIT B"/>
    <property type="match status" value="1"/>
</dbReference>
<keyword evidence="19" id="KW-1185">Reference proteome</keyword>
<evidence type="ECO:0000256" key="7">
    <source>
        <dbReference type="ARBA" id="ARBA00022989"/>
    </source>
</evidence>
<dbReference type="InterPro" id="IPR028987">
    <property type="entry name" value="ATP_synth_B-like_membr_sf"/>
</dbReference>
<evidence type="ECO:0000256" key="6">
    <source>
        <dbReference type="ARBA" id="ARBA00022781"/>
    </source>
</evidence>
<keyword evidence="9 15" id="KW-0472">Membrane</keyword>
<evidence type="ECO:0000256" key="8">
    <source>
        <dbReference type="ARBA" id="ARBA00023065"/>
    </source>
</evidence>
<reference evidence="19" key="1">
    <citation type="journal article" date="2019" name="Int. J. Syst. Evol. Microbiol.">
        <title>The Global Catalogue of Microorganisms (GCM) 10K type strain sequencing project: providing services to taxonomists for standard genome sequencing and annotation.</title>
        <authorList>
            <consortium name="The Broad Institute Genomics Platform"/>
            <consortium name="The Broad Institute Genome Sequencing Center for Infectious Disease"/>
            <person name="Wu L."/>
            <person name="Ma J."/>
        </authorList>
    </citation>
    <scope>NUCLEOTIDE SEQUENCE [LARGE SCALE GENOMIC DNA]</scope>
    <source>
        <strain evidence="19">CGMCC 1.15644</strain>
    </source>
</reference>
<keyword evidence="3 15" id="KW-1003">Cell membrane</keyword>
<dbReference type="NCBIfam" id="TIGR01144">
    <property type="entry name" value="ATP_synt_b"/>
    <property type="match status" value="1"/>
</dbReference>
<comment type="function">
    <text evidence="12">Component of the F(0) channel, it forms part of the peripheral stalk, linking F(1) to F(0). The b'-subunit is a diverged and duplicated form of b found in plants and photosynthetic bacteria.</text>
</comment>
<evidence type="ECO:0000256" key="17">
    <source>
        <dbReference type="SAM" id="Coils"/>
    </source>
</evidence>
<keyword evidence="6 15" id="KW-0375">Hydrogen ion transport</keyword>
<keyword evidence="4 15" id="KW-0138">CF(0)</keyword>
<comment type="function">
    <text evidence="11 15">F(1)F(0) ATP synthase produces ATP from ADP in the presence of a proton or sodium gradient. F-type ATPases consist of two structural domains, F(1) containing the extramembraneous catalytic core and F(0) containing the membrane proton channel, linked together by a central stalk and a peripheral stalk. During catalysis, ATP synthesis in the catalytic domain of F(1) is coupled via a rotary mechanism of the central stalk subunits to proton translocation.</text>
</comment>
<dbReference type="HAMAP" id="MF_01398">
    <property type="entry name" value="ATP_synth_b_bprime"/>
    <property type="match status" value="1"/>
</dbReference>
<dbReference type="InterPro" id="IPR002146">
    <property type="entry name" value="ATP_synth_b/b'su_bac/chlpt"/>
</dbReference>
<evidence type="ECO:0000256" key="1">
    <source>
        <dbReference type="ARBA" id="ARBA00005513"/>
    </source>
</evidence>
<dbReference type="InterPro" id="IPR005864">
    <property type="entry name" value="ATP_synth_F0_bsu_bac"/>
</dbReference>
<dbReference type="PANTHER" id="PTHR33445">
    <property type="entry name" value="ATP SYNTHASE SUBUNIT B', CHLOROPLASTIC"/>
    <property type="match status" value="1"/>
</dbReference>
<evidence type="ECO:0000256" key="16">
    <source>
        <dbReference type="RuleBase" id="RU003848"/>
    </source>
</evidence>
<comment type="caution">
    <text evidence="18">The sequence shown here is derived from an EMBL/GenBank/DDBJ whole genome shotgun (WGS) entry which is preliminary data.</text>
</comment>
<evidence type="ECO:0000313" key="19">
    <source>
        <dbReference type="Proteomes" id="UP000622648"/>
    </source>
</evidence>
<dbReference type="Pfam" id="PF00430">
    <property type="entry name" value="ATP-synt_B"/>
    <property type="match status" value="1"/>
</dbReference>
<keyword evidence="2 15" id="KW-0813">Transport</keyword>
<comment type="subcellular location">
    <subcellularLocation>
        <location evidence="15">Cell membrane</location>
        <topology evidence="15">Single-pass membrane protein</topology>
    </subcellularLocation>
    <subcellularLocation>
        <location evidence="14">Endomembrane system</location>
        <topology evidence="14">Single-pass membrane protein</topology>
    </subcellularLocation>
</comment>
<comment type="similarity">
    <text evidence="1 15 16">Belongs to the ATPase B chain family.</text>
</comment>
<organism evidence="18 19">
    <name type="scientific">Pedobacter psychrotolerans</name>
    <dbReference type="NCBI Taxonomy" id="1843235"/>
    <lineage>
        <taxon>Bacteria</taxon>
        <taxon>Pseudomonadati</taxon>
        <taxon>Bacteroidota</taxon>
        <taxon>Sphingobacteriia</taxon>
        <taxon>Sphingobacteriales</taxon>
        <taxon>Sphingobacteriaceae</taxon>
        <taxon>Pedobacter</taxon>
    </lineage>
</organism>
<keyword evidence="7 15" id="KW-1133">Transmembrane helix</keyword>
<dbReference type="CDD" id="cd06503">
    <property type="entry name" value="ATP-synt_Fo_b"/>
    <property type="match status" value="1"/>
</dbReference>
<dbReference type="Gene3D" id="1.20.5.620">
    <property type="entry name" value="F1F0 ATP synthase subunit B, membrane domain"/>
    <property type="match status" value="1"/>
</dbReference>
<evidence type="ECO:0000256" key="10">
    <source>
        <dbReference type="ARBA" id="ARBA00023310"/>
    </source>
</evidence>
<dbReference type="Proteomes" id="UP000622648">
    <property type="component" value="Unassembled WGS sequence"/>
</dbReference>
<evidence type="ECO:0000256" key="3">
    <source>
        <dbReference type="ARBA" id="ARBA00022475"/>
    </source>
</evidence>
<feature type="coiled-coil region" evidence="17">
    <location>
        <begin position="54"/>
        <end position="106"/>
    </location>
</feature>
<dbReference type="SUPFAM" id="SSF81573">
    <property type="entry name" value="F1F0 ATP synthase subunit B, membrane domain"/>
    <property type="match status" value="1"/>
</dbReference>
<evidence type="ECO:0000256" key="12">
    <source>
        <dbReference type="ARBA" id="ARBA00025614"/>
    </source>
</evidence>